<evidence type="ECO:0000256" key="1">
    <source>
        <dbReference type="ARBA" id="ARBA00000971"/>
    </source>
</evidence>
<comment type="caution">
    <text evidence="15">The sequence shown here is derived from an EMBL/GenBank/DDBJ whole genome shotgun (WGS) entry which is preliminary data.</text>
</comment>
<feature type="domain" description="MAM" evidence="13">
    <location>
        <begin position="95"/>
        <end position="219"/>
    </location>
</feature>
<evidence type="ECO:0000256" key="9">
    <source>
        <dbReference type="PROSITE-ProRule" id="PRU00302"/>
    </source>
</evidence>
<keyword evidence="3" id="KW-0677">Repeat</keyword>
<feature type="compositionally biased region" description="Basic and acidic residues" evidence="11">
    <location>
        <begin position="572"/>
        <end position="588"/>
    </location>
</feature>
<dbReference type="InterPro" id="IPR001179">
    <property type="entry name" value="PPIase_FKBP_dom"/>
</dbReference>
<feature type="domain" description="PPIase FKBP-type" evidence="12">
    <location>
        <begin position="303"/>
        <end position="378"/>
    </location>
</feature>
<evidence type="ECO:0000259" key="13">
    <source>
        <dbReference type="PROSITE" id="PS50060"/>
    </source>
</evidence>
<dbReference type="SMART" id="SM00032">
    <property type="entry name" value="CCP"/>
    <property type="match status" value="1"/>
</dbReference>
<dbReference type="PROSITE" id="PS50005">
    <property type="entry name" value="TPR"/>
    <property type="match status" value="1"/>
</dbReference>
<dbReference type="EMBL" id="JARBDR010000921">
    <property type="protein sequence ID" value="KAJ8299345.1"/>
    <property type="molecule type" value="Genomic_DNA"/>
</dbReference>
<evidence type="ECO:0000256" key="3">
    <source>
        <dbReference type="ARBA" id="ARBA00022737"/>
    </source>
</evidence>
<dbReference type="PROSITE" id="PS50293">
    <property type="entry name" value="TPR_REGION"/>
    <property type="match status" value="1"/>
</dbReference>
<organism evidence="15 16">
    <name type="scientific">Tegillarca granosa</name>
    <name type="common">Malaysian cockle</name>
    <name type="synonym">Anadara granosa</name>
    <dbReference type="NCBI Taxonomy" id="220873"/>
    <lineage>
        <taxon>Eukaryota</taxon>
        <taxon>Metazoa</taxon>
        <taxon>Spiralia</taxon>
        <taxon>Lophotrochozoa</taxon>
        <taxon>Mollusca</taxon>
        <taxon>Bivalvia</taxon>
        <taxon>Autobranchia</taxon>
        <taxon>Pteriomorphia</taxon>
        <taxon>Arcoida</taxon>
        <taxon>Arcoidea</taxon>
        <taxon>Arcidae</taxon>
        <taxon>Tegillarca</taxon>
    </lineage>
</organism>
<evidence type="ECO:0000256" key="6">
    <source>
        <dbReference type="ARBA" id="ARBA00023157"/>
    </source>
</evidence>
<accession>A0ABQ9E2I9</accession>
<dbReference type="SUPFAM" id="SSF54534">
    <property type="entry name" value="FKBP-like"/>
    <property type="match status" value="2"/>
</dbReference>
<evidence type="ECO:0000256" key="10">
    <source>
        <dbReference type="PROSITE-ProRule" id="PRU00339"/>
    </source>
</evidence>
<evidence type="ECO:0000259" key="14">
    <source>
        <dbReference type="PROSITE" id="PS50923"/>
    </source>
</evidence>
<dbReference type="PANTHER" id="PTHR46512:SF9">
    <property type="entry name" value="PEPTIDYLPROLYL ISOMERASE"/>
    <property type="match status" value="1"/>
</dbReference>
<dbReference type="InterPro" id="IPR000436">
    <property type="entry name" value="Sushi_SCR_CCP_dom"/>
</dbReference>
<dbReference type="SUPFAM" id="SSF57535">
    <property type="entry name" value="Complement control module/SCR domain"/>
    <property type="match status" value="1"/>
</dbReference>
<dbReference type="CDD" id="cd06263">
    <property type="entry name" value="MAM"/>
    <property type="match status" value="1"/>
</dbReference>
<dbReference type="SUPFAM" id="SSF49899">
    <property type="entry name" value="Concanavalin A-like lectins/glucanases"/>
    <property type="match status" value="1"/>
</dbReference>
<evidence type="ECO:0000256" key="7">
    <source>
        <dbReference type="ARBA" id="ARBA00023235"/>
    </source>
</evidence>
<dbReference type="SMART" id="SM00137">
    <property type="entry name" value="MAM"/>
    <property type="match status" value="1"/>
</dbReference>
<keyword evidence="4 10" id="KW-0802">TPR repeat</keyword>
<dbReference type="PROSITE" id="PS50060">
    <property type="entry name" value="MAM_2"/>
    <property type="match status" value="1"/>
</dbReference>
<feature type="repeat" description="TPR" evidence="10">
    <location>
        <begin position="449"/>
        <end position="482"/>
    </location>
</feature>
<evidence type="ECO:0000256" key="4">
    <source>
        <dbReference type="ARBA" id="ARBA00022803"/>
    </source>
</evidence>
<reference evidence="15 16" key="1">
    <citation type="submission" date="2022-12" db="EMBL/GenBank/DDBJ databases">
        <title>Chromosome-level genome of Tegillarca granosa.</title>
        <authorList>
            <person name="Kim J."/>
        </authorList>
    </citation>
    <scope>NUCLEOTIDE SEQUENCE [LARGE SCALE GENOMIC DNA]</scope>
    <source>
        <strain evidence="15">Teg-2019</strain>
        <tissue evidence="15">Adductor muscle</tissue>
    </source>
</reference>
<dbReference type="Proteomes" id="UP001217089">
    <property type="component" value="Unassembled WGS sequence"/>
</dbReference>
<feature type="domain" description="PPIase FKBP-type" evidence="12">
    <location>
        <begin position="188"/>
        <end position="274"/>
    </location>
</feature>
<dbReference type="Pfam" id="PF00084">
    <property type="entry name" value="Sushi"/>
    <property type="match status" value="1"/>
</dbReference>
<dbReference type="PANTHER" id="PTHR46512">
    <property type="entry name" value="PEPTIDYLPROLYL ISOMERASE"/>
    <property type="match status" value="1"/>
</dbReference>
<name>A0ABQ9E2I9_TEGGR</name>
<dbReference type="Gene3D" id="1.25.40.10">
    <property type="entry name" value="Tetratricopeptide repeat domain"/>
    <property type="match status" value="1"/>
</dbReference>
<comment type="caution">
    <text evidence="9">Lacks conserved residue(s) required for the propagation of feature annotation.</text>
</comment>
<feature type="domain" description="Sushi" evidence="14">
    <location>
        <begin position="37"/>
        <end position="90"/>
    </location>
</feature>
<dbReference type="Gene3D" id="3.10.50.40">
    <property type="match status" value="2"/>
</dbReference>
<dbReference type="SMART" id="SM00028">
    <property type="entry name" value="TPR"/>
    <property type="match status" value="2"/>
</dbReference>
<dbReference type="Gene3D" id="2.10.70.10">
    <property type="entry name" value="Complement Module, domain 1"/>
    <property type="match status" value="1"/>
</dbReference>
<dbReference type="Gene3D" id="2.60.120.200">
    <property type="match status" value="2"/>
</dbReference>
<evidence type="ECO:0000256" key="8">
    <source>
        <dbReference type="PROSITE-ProRule" id="PRU00277"/>
    </source>
</evidence>
<keyword evidence="7 8" id="KW-0413">Isomerase</keyword>
<gene>
    <name evidence="15" type="ORF">KUTeg_023405</name>
</gene>
<dbReference type="SUPFAM" id="SSF48452">
    <property type="entry name" value="TPR-like"/>
    <property type="match status" value="1"/>
</dbReference>
<evidence type="ECO:0000256" key="5">
    <source>
        <dbReference type="ARBA" id="ARBA00023110"/>
    </source>
</evidence>
<dbReference type="Pfam" id="PF00515">
    <property type="entry name" value="TPR_1"/>
    <property type="match status" value="1"/>
</dbReference>
<dbReference type="InterPro" id="IPR046357">
    <property type="entry name" value="PPIase_dom_sf"/>
</dbReference>
<dbReference type="InterPro" id="IPR000998">
    <property type="entry name" value="MAM_dom"/>
</dbReference>
<dbReference type="Pfam" id="PF00254">
    <property type="entry name" value="FKBP_C"/>
    <property type="match status" value="2"/>
</dbReference>
<dbReference type="PROSITE" id="PS50923">
    <property type="entry name" value="SUSHI"/>
    <property type="match status" value="1"/>
</dbReference>
<keyword evidence="5 8" id="KW-0697">Rotamase</keyword>
<proteinExistence type="predicted"/>
<evidence type="ECO:0000313" key="16">
    <source>
        <dbReference type="Proteomes" id="UP001217089"/>
    </source>
</evidence>
<dbReference type="InterPro" id="IPR013320">
    <property type="entry name" value="ConA-like_dom_sf"/>
</dbReference>
<sequence length="588" mass="66363">MTLCNGFESYSTIIKNLLTFWHYAIGVAGQGGRRQRENCPTVTLENGKVKIRSRGRIARFRCRRQYMLYGAKMAVCIGTTWSHQPPVCLDTLAEKECDFESQDLCGWTQDTEDNFDWIWHTGTTSTARTGPKTDHTLEYLNETTDVGALDIYILPQGQNVFMVEPVFHTQGNKGDKWVKARTEIGAVNSSFQVVIEATRQNSYVSDIAIDDVKIYNCSEGKVIKAWEEGVATMKKGELARFTCKPDYAYGETGSPPKIPANATLVFEVELLDWKGEDISEDKDGSIIRRIIQKGEGYKTPNDVNYTGSYNGRVFEEKKDVEFLLGEGDAIGIVDGLETSIRKMKEKEKSKFQIAASAAYGSKGNEALGIPPNADLIYEGGSYKLASKFYQKICDYLEYETSLENEEKAQREALMLAAHLNLAMCALKTGDDAEVKNQCDKALELDSKNEKAFFRRGQARFNQNDYDLAKEDFEKVLEIDPVNKAAKNQILKCEQKTKEYKKKEKNIMVECLKNLQSKMQRTKCLGAGNFPFENQLPKTPYGDGFESIGEWSNDMASGMLSLEQELEAFGETMPEKRTNNHGREDREDD</sequence>
<protein>
    <recommendedName>
        <fullName evidence="2 8">peptidylprolyl isomerase</fullName>
        <ecNumber evidence="2 8">5.2.1.8</ecNumber>
    </recommendedName>
</protein>
<feature type="region of interest" description="Disordered" evidence="11">
    <location>
        <begin position="567"/>
        <end position="588"/>
    </location>
</feature>
<dbReference type="Pfam" id="PF00629">
    <property type="entry name" value="MAM"/>
    <property type="match status" value="2"/>
</dbReference>
<dbReference type="CDD" id="cd00033">
    <property type="entry name" value="CCP"/>
    <property type="match status" value="1"/>
</dbReference>
<keyword evidence="9" id="KW-0768">Sushi</keyword>
<dbReference type="PROSITE" id="PS50059">
    <property type="entry name" value="FKBP_PPIASE"/>
    <property type="match status" value="2"/>
</dbReference>
<keyword evidence="6" id="KW-1015">Disulfide bond</keyword>
<dbReference type="InterPro" id="IPR050754">
    <property type="entry name" value="FKBP4/5/8-like"/>
</dbReference>
<evidence type="ECO:0000259" key="12">
    <source>
        <dbReference type="PROSITE" id="PS50059"/>
    </source>
</evidence>
<comment type="catalytic activity">
    <reaction evidence="1 8">
        <text>[protein]-peptidylproline (omega=180) = [protein]-peptidylproline (omega=0)</text>
        <dbReference type="Rhea" id="RHEA:16237"/>
        <dbReference type="Rhea" id="RHEA-COMP:10747"/>
        <dbReference type="Rhea" id="RHEA-COMP:10748"/>
        <dbReference type="ChEBI" id="CHEBI:83833"/>
        <dbReference type="ChEBI" id="CHEBI:83834"/>
        <dbReference type="EC" id="5.2.1.8"/>
    </reaction>
</comment>
<dbReference type="EC" id="5.2.1.8" evidence="2 8"/>
<evidence type="ECO:0000256" key="2">
    <source>
        <dbReference type="ARBA" id="ARBA00013194"/>
    </source>
</evidence>
<dbReference type="InterPro" id="IPR019734">
    <property type="entry name" value="TPR_rpt"/>
</dbReference>
<evidence type="ECO:0000256" key="11">
    <source>
        <dbReference type="SAM" id="MobiDB-lite"/>
    </source>
</evidence>
<dbReference type="InterPro" id="IPR011990">
    <property type="entry name" value="TPR-like_helical_dom_sf"/>
</dbReference>
<evidence type="ECO:0000313" key="15">
    <source>
        <dbReference type="EMBL" id="KAJ8299345.1"/>
    </source>
</evidence>
<dbReference type="InterPro" id="IPR035976">
    <property type="entry name" value="Sushi/SCR/CCP_sf"/>
</dbReference>
<keyword evidence="16" id="KW-1185">Reference proteome</keyword>